<evidence type="ECO:0000313" key="8">
    <source>
        <dbReference type="EMBL" id="CAD8369804.1"/>
    </source>
</evidence>
<evidence type="ECO:0000256" key="4">
    <source>
        <dbReference type="ARBA" id="ARBA00023128"/>
    </source>
</evidence>
<proteinExistence type="inferred from homology"/>
<evidence type="ECO:0000256" key="1">
    <source>
        <dbReference type="ARBA" id="ARBA00004173"/>
    </source>
</evidence>
<dbReference type="InterPro" id="IPR039927">
    <property type="entry name" value="Ribosomal_mL43"/>
</dbReference>
<dbReference type="AlphaFoldDB" id="A0A7S0APD8"/>
<evidence type="ECO:0000256" key="2">
    <source>
        <dbReference type="ARBA" id="ARBA00006073"/>
    </source>
</evidence>
<sequence>MATRGVKQLQKLTLAYCEHGGSSRHIRDFISSGRIVDYAKANPTVQVSVEVRNGHHPALVGKYLTGWDKQVCVKNEPIKRIYKVVQMLNDSSGRKMNRLDGPIQTQTPSVQGIWTPFLDLSGKEFGMEIVQGGAGGSK</sequence>
<dbReference type="EMBL" id="HBEJ01009585">
    <property type="protein sequence ID" value="CAD8369804.1"/>
    <property type="molecule type" value="Transcribed_RNA"/>
</dbReference>
<dbReference type="GO" id="GO:0003735">
    <property type="term" value="F:structural constituent of ribosome"/>
    <property type="evidence" value="ECO:0007669"/>
    <property type="project" value="InterPro"/>
</dbReference>
<keyword evidence="3" id="KW-0689">Ribosomal protein</keyword>
<dbReference type="SMART" id="SM00916">
    <property type="entry name" value="L51_S25_CI-B8"/>
    <property type="match status" value="1"/>
</dbReference>
<gene>
    <name evidence="8" type="ORF">MPOL1434_LOCUS5643</name>
</gene>
<evidence type="ECO:0000256" key="6">
    <source>
        <dbReference type="ARBA" id="ARBA00035188"/>
    </source>
</evidence>
<evidence type="ECO:0000259" key="7">
    <source>
        <dbReference type="SMART" id="SM00916"/>
    </source>
</evidence>
<dbReference type="SUPFAM" id="SSF52833">
    <property type="entry name" value="Thioredoxin-like"/>
    <property type="match status" value="1"/>
</dbReference>
<evidence type="ECO:0000256" key="3">
    <source>
        <dbReference type="ARBA" id="ARBA00022980"/>
    </source>
</evidence>
<name>A0A7S0APD8_9STRA</name>
<organism evidence="8">
    <name type="scientific">Minutocellus polymorphus</name>
    <dbReference type="NCBI Taxonomy" id="265543"/>
    <lineage>
        <taxon>Eukaryota</taxon>
        <taxon>Sar</taxon>
        <taxon>Stramenopiles</taxon>
        <taxon>Ochrophyta</taxon>
        <taxon>Bacillariophyta</taxon>
        <taxon>Mediophyceae</taxon>
        <taxon>Cymatosirophycidae</taxon>
        <taxon>Cymatosirales</taxon>
        <taxon>Cymatosiraceae</taxon>
        <taxon>Minutocellus</taxon>
    </lineage>
</organism>
<dbReference type="PANTHER" id="PTHR21396:SF2">
    <property type="entry name" value="LARGE RIBOSOMAL SUBUNIT PROTEIN ML43"/>
    <property type="match status" value="1"/>
</dbReference>
<dbReference type="GO" id="GO:0005762">
    <property type="term" value="C:mitochondrial large ribosomal subunit"/>
    <property type="evidence" value="ECO:0007669"/>
    <property type="project" value="TreeGrafter"/>
</dbReference>
<dbReference type="Gene3D" id="3.40.30.10">
    <property type="entry name" value="Glutaredoxin"/>
    <property type="match status" value="1"/>
</dbReference>
<keyword evidence="5" id="KW-0687">Ribonucleoprotein</keyword>
<dbReference type="Pfam" id="PF05047">
    <property type="entry name" value="L51_S25_CI-B8"/>
    <property type="match status" value="1"/>
</dbReference>
<comment type="similarity">
    <text evidence="2">Belongs to the mitochondrion-specific ribosomal protein mL43 family.</text>
</comment>
<dbReference type="InterPro" id="IPR036249">
    <property type="entry name" value="Thioredoxin-like_sf"/>
</dbReference>
<dbReference type="GO" id="GO:0032543">
    <property type="term" value="P:mitochondrial translation"/>
    <property type="evidence" value="ECO:0007669"/>
    <property type="project" value="InterPro"/>
</dbReference>
<keyword evidence="4" id="KW-0496">Mitochondrion</keyword>
<evidence type="ECO:0000256" key="5">
    <source>
        <dbReference type="ARBA" id="ARBA00023274"/>
    </source>
</evidence>
<dbReference type="InterPro" id="IPR007741">
    <property type="entry name" value="Ribosomal_mL43/mS25/NADH_DH"/>
</dbReference>
<feature type="domain" description="Ribosomal protein/NADH dehydrogenase" evidence="7">
    <location>
        <begin position="18"/>
        <end position="92"/>
    </location>
</feature>
<comment type="subcellular location">
    <subcellularLocation>
        <location evidence="1">Mitochondrion</location>
    </subcellularLocation>
</comment>
<protein>
    <recommendedName>
        <fullName evidence="6">Large ribosomal subunit protein mL43</fullName>
    </recommendedName>
</protein>
<accession>A0A7S0APD8</accession>
<dbReference type="PANTHER" id="PTHR21396">
    <property type="entry name" value="39S RIBOSOMAL PROTEIN L43"/>
    <property type="match status" value="1"/>
</dbReference>
<reference evidence="8" key="1">
    <citation type="submission" date="2021-01" db="EMBL/GenBank/DDBJ databases">
        <authorList>
            <person name="Corre E."/>
            <person name="Pelletier E."/>
            <person name="Niang G."/>
            <person name="Scheremetjew M."/>
            <person name="Finn R."/>
            <person name="Kale V."/>
            <person name="Holt S."/>
            <person name="Cochrane G."/>
            <person name="Meng A."/>
            <person name="Brown T."/>
            <person name="Cohen L."/>
        </authorList>
    </citation>
    <scope>NUCLEOTIDE SEQUENCE</scope>
    <source>
        <strain evidence="8">CCMP3303</strain>
    </source>
</reference>